<evidence type="ECO:0000259" key="8">
    <source>
        <dbReference type="Pfam" id="PF00883"/>
    </source>
</evidence>
<evidence type="ECO:0000256" key="5">
    <source>
        <dbReference type="ARBA" id="ARBA00022670"/>
    </source>
</evidence>
<evidence type="ECO:0000256" key="6">
    <source>
        <dbReference type="ARBA" id="ARBA00022801"/>
    </source>
</evidence>
<dbReference type="EC" id="3.4.11.10" evidence="7"/>
<feature type="domain" description="Cytosol aminopeptidase" evidence="8">
    <location>
        <begin position="184"/>
        <end position="492"/>
    </location>
</feature>
<dbReference type="Gene3D" id="3.40.220.10">
    <property type="entry name" value="Leucine Aminopeptidase, subunit E, domain 1"/>
    <property type="match status" value="1"/>
</dbReference>
<dbReference type="PANTHER" id="PTHR11963">
    <property type="entry name" value="LEUCINE AMINOPEPTIDASE-RELATED"/>
    <property type="match status" value="1"/>
</dbReference>
<dbReference type="PRINTS" id="PR00481">
    <property type="entry name" value="LAMNOPPTDASE"/>
</dbReference>
<evidence type="ECO:0000313" key="10">
    <source>
        <dbReference type="EMBL" id="OGY94138.1"/>
    </source>
</evidence>
<dbReference type="Pfam" id="PF00883">
    <property type="entry name" value="Peptidase_M17"/>
    <property type="match status" value="1"/>
</dbReference>
<dbReference type="InterPro" id="IPR043472">
    <property type="entry name" value="Macro_dom-like"/>
</dbReference>
<keyword evidence="7" id="KW-0963">Cytoplasm</keyword>
<dbReference type="InterPro" id="IPR011356">
    <property type="entry name" value="Leucine_aapep/pepB"/>
</dbReference>
<comment type="similarity">
    <text evidence="3 7">Belongs to the peptidase M17 family.</text>
</comment>
<feature type="binding site" evidence="7">
    <location>
        <position position="350"/>
    </location>
    <ligand>
        <name>Mn(2+)</name>
        <dbReference type="ChEBI" id="CHEBI:29035"/>
        <label>1</label>
    </ligand>
</feature>
<dbReference type="CDD" id="cd00433">
    <property type="entry name" value="Peptidase_M17"/>
    <property type="match status" value="1"/>
</dbReference>
<dbReference type="Gene3D" id="3.40.630.10">
    <property type="entry name" value="Zn peptidases"/>
    <property type="match status" value="1"/>
</dbReference>
<comment type="caution">
    <text evidence="10">The sequence shown here is derived from an EMBL/GenBank/DDBJ whole genome shotgun (WGS) entry which is preliminary data.</text>
</comment>
<comment type="catalytic activity">
    <reaction evidence="1 7">
        <text>Release of an N-terminal amino acid, Xaa-|-Yaa-, in which Xaa is preferably Leu, but may be other amino acids including Pro although not Arg or Lys, and Yaa may be Pro. Amino acid amides and methyl esters are also readily hydrolyzed, but rates on arylamides are exceedingly low.</text>
        <dbReference type="EC" id="3.4.11.1"/>
    </reaction>
</comment>
<dbReference type="SUPFAM" id="SSF53187">
    <property type="entry name" value="Zn-dependent exopeptidases"/>
    <property type="match status" value="1"/>
</dbReference>
<dbReference type="GO" id="GO:0006508">
    <property type="term" value="P:proteolysis"/>
    <property type="evidence" value="ECO:0007669"/>
    <property type="project" value="UniProtKB-KW"/>
</dbReference>
<dbReference type="GO" id="GO:0005737">
    <property type="term" value="C:cytoplasm"/>
    <property type="evidence" value="ECO:0007669"/>
    <property type="project" value="UniProtKB-SubCell"/>
</dbReference>
<dbReference type="HAMAP" id="MF_00181">
    <property type="entry name" value="Cytosol_peptidase_M17"/>
    <property type="match status" value="1"/>
</dbReference>
<keyword evidence="7" id="KW-0464">Manganese</keyword>
<keyword evidence="6 7" id="KW-0378">Hydrolase</keyword>
<keyword evidence="7" id="KW-0479">Metal-binding</keyword>
<comment type="function">
    <text evidence="7">Presumably involved in the processing and regular turnover of intracellular proteins. Catalyzes the removal of unsubstituted N-terminal amino acids from various peptides.</text>
</comment>
<protein>
    <recommendedName>
        <fullName evidence="7">Probable cytosol aminopeptidase</fullName>
        <ecNumber evidence="7">3.4.11.1</ecNumber>
    </recommendedName>
    <alternativeName>
        <fullName evidence="7">Leucine aminopeptidase</fullName>
        <shortName evidence="7">LAP</shortName>
        <ecNumber evidence="7">3.4.11.10</ecNumber>
    </alternativeName>
    <alternativeName>
        <fullName evidence="7">Leucyl aminopeptidase</fullName>
    </alternativeName>
</protein>
<gene>
    <name evidence="7" type="primary">pepA</name>
    <name evidence="10" type="ORF">A2406_01500</name>
</gene>
<feature type="binding site" evidence="7">
    <location>
        <position position="289"/>
    </location>
    <ligand>
        <name>Mn(2+)</name>
        <dbReference type="ChEBI" id="CHEBI:29035"/>
        <label>2</label>
    </ligand>
</feature>
<comment type="cofactor">
    <cofactor evidence="7">
        <name>Mn(2+)</name>
        <dbReference type="ChEBI" id="CHEBI:29035"/>
    </cofactor>
    <text evidence="7">Binds 2 manganese ions per subunit.</text>
</comment>
<proteinExistence type="inferred from homology"/>
<dbReference type="GO" id="GO:0030145">
    <property type="term" value="F:manganese ion binding"/>
    <property type="evidence" value="ECO:0007669"/>
    <property type="project" value="UniProtKB-UniRule"/>
</dbReference>
<dbReference type="PANTHER" id="PTHR11963:SF23">
    <property type="entry name" value="CYTOSOL AMINOPEPTIDASE"/>
    <property type="match status" value="1"/>
</dbReference>
<evidence type="ECO:0000256" key="2">
    <source>
        <dbReference type="ARBA" id="ARBA00000967"/>
    </source>
</evidence>
<dbReference type="NCBIfam" id="NF002083">
    <property type="entry name" value="PRK00913.3-5"/>
    <property type="match status" value="1"/>
</dbReference>
<keyword evidence="4 7" id="KW-0031">Aminopeptidase</keyword>
<evidence type="ECO:0000313" key="11">
    <source>
        <dbReference type="Proteomes" id="UP000177626"/>
    </source>
</evidence>
<dbReference type="GO" id="GO:0070006">
    <property type="term" value="F:metalloaminopeptidase activity"/>
    <property type="evidence" value="ECO:0007669"/>
    <property type="project" value="InterPro"/>
</dbReference>
<accession>A0A1G2BYF5</accession>
<feature type="active site" evidence="7">
    <location>
        <position position="352"/>
    </location>
</feature>
<comment type="subcellular location">
    <subcellularLocation>
        <location evidence="7">Cytoplasm</location>
    </subcellularLocation>
</comment>
<comment type="catalytic activity">
    <reaction evidence="2 7">
        <text>Release of an N-terminal amino acid, preferentially leucine, but not glutamic or aspartic acids.</text>
        <dbReference type="EC" id="3.4.11.10"/>
    </reaction>
</comment>
<feature type="binding site" evidence="7">
    <location>
        <position position="350"/>
    </location>
    <ligand>
        <name>Mn(2+)</name>
        <dbReference type="ChEBI" id="CHEBI:29035"/>
        <label>2</label>
    </ligand>
</feature>
<reference evidence="10 11" key="1">
    <citation type="journal article" date="2016" name="Nat. Commun.">
        <title>Thousands of microbial genomes shed light on interconnected biogeochemical processes in an aquifer system.</title>
        <authorList>
            <person name="Anantharaman K."/>
            <person name="Brown C.T."/>
            <person name="Hug L.A."/>
            <person name="Sharon I."/>
            <person name="Castelle C.J."/>
            <person name="Probst A.J."/>
            <person name="Thomas B.C."/>
            <person name="Singh A."/>
            <person name="Wilkins M.J."/>
            <person name="Karaoz U."/>
            <person name="Brodie E.L."/>
            <person name="Williams K.H."/>
            <person name="Hubbard S.S."/>
            <person name="Banfield J.F."/>
        </authorList>
    </citation>
    <scope>NUCLEOTIDE SEQUENCE [LARGE SCALE GENOMIC DNA]</scope>
</reference>
<keyword evidence="5 7" id="KW-0645">Protease</keyword>
<feature type="binding site" evidence="7">
    <location>
        <position position="271"/>
    </location>
    <ligand>
        <name>Mn(2+)</name>
        <dbReference type="ChEBI" id="CHEBI:29035"/>
        <label>1</label>
    </ligand>
</feature>
<evidence type="ECO:0000256" key="7">
    <source>
        <dbReference type="HAMAP-Rule" id="MF_00181"/>
    </source>
</evidence>
<feature type="binding site" evidence="7">
    <location>
        <position position="348"/>
    </location>
    <ligand>
        <name>Mn(2+)</name>
        <dbReference type="ChEBI" id="CHEBI:29035"/>
        <label>1</label>
    </ligand>
</feature>
<evidence type="ECO:0000259" key="9">
    <source>
        <dbReference type="Pfam" id="PF02789"/>
    </source>
</evidence>
<dbReference type="InterPro" id="IPR008283">
    <property type="entry name" value="Peptidase_M17_N"/>
</dbReference>
<dbReference type="InterPro" id="IPR023042">
    <property type="entry name" value="Peptidase_M17_leu_NH2_pept"/>
</dbReference>
<evidence type="ECO:0000256" key="1">
    <source>
        <dbReference type="ARBA" id="ARBA00000135"/>
    </source>
</evidence>
<dbReference type="EC" id="3.4.11.1" evidence="7"/>
<dbReference type="InterPro" id="IPR000819">
    <property type="entry name" value="Peptidase_M17_C"/>
</dbReference>
<evidence type="ECO:0000256" key="3">
    <source>
        <dbReference type="ARBA" id="ARBA00009528"/>
    </source>
</evidence>
<name>A0A1G2BYF5_9BACT</name>
<dbReference type="AlphaFoldDB" id="A0A1G2BYF5"/>
<feature type="domain" description="Peptidase M17 leucyl aminopeptidase N-terminal" evidence="9">
    <location>
        <begin position="46"/>
        <end position="140"/>
    </location>
</feature>
<organism evidence="10 11">
    <name type="scientific">Candidatus Komeilibacteria bacterium RIFOXYC1_FULL_37_11</name>
    <dbReference type="NCBI Taxonomy" id="1798555"/>
    <lineage>
        <taxon>Bacteria</taxon>
        <taxon>Candidatus Komeiliibacteriota</taxon>
    </lineage>
</organism>
<dbReference type="EMBL" id="MHKQ01000011">
    <property type="protein sequence ID" value="OGY94138.1"/>
    <property type="molecule type" value="Genomic_DNA"/>
</dbReference>
<feature type="binding site" evidence="7">
    <location>
        <position position="266"/>
    </location>
    <ligand>
        <name>Mn(2+)</name>
        <dbReference type="ChEBI" id="CHEBI:29035"/>
        <label>2</label>
    </ligand>
</feature>
<dbReference type="Pfam" id="PF02789">
    <property type="entry name" value="Peptidase_M17_N"/>
    <property type="match status" value="1"/>
</dbReference>
<feature type="binding site" evidence="7">
    <location>
        <position position="271"/>
    </location>
    <ligand>
        <name>Mn(2+)</name>
        <dbReference type="ChEBI" id="CHEBI:29035"/>
        <label>2</label>
    </ligand>
</feature>
<dbReference type="SUPFAM" id="SSF52949">
    <property type="entry name" value="Macro domain-like"/>
    <property type="match status" value="1"/>
</dbReference>
<feature type="active site" evidence="7">
    <location>
        <position position="278"/>
    </location>
</feature>
<sequence length="499" mass="55158">MELIFKTEEKQEAEVLFLPVLKDNLAIIKLISSFDFRDEQNILLRLKKENFQGNKGDWFVVHNDKQTIVFIGTGQAKKLSAEDFRTTAGYMVAYLRKHHTKKIGLLIKYWLKGTNDLDVLAQALAEGLYLAAYSFDRYKKIDKEAIKFDVKEIFVYLDSLLSGQKAKFIKGWDLGRSLAQGTILARDLVNEPAGVMTPKFLAEIAKNIAKKSKNISVKIFDKEKIAQLKMNAYLSIAQGSPEEPKFIHLIYKPAGKIRDRVALVGKGVTFDSGGLNIKPWEGMVDMKIDMAGAATVLGVFDILAQSDVKVEVHGIIAACENMPSGTAVKPGDVVKNMQGKSIEVAHTDAEGRVTLADSLAYAQKQGIKKIVDIATLTGAAIVALGSQYAGFFSNSDKLAERILKESKNVGENMWLLPLALEYKNMNKSKVADIRNVSEIKGGGAIMAAWFLNYFISEGTDWAHIDIAGPAYAEKEMNSYTPVGGVGFGVRTLFNWLKNI</sequence>
<dbReference type="NCBIfam" id="NF002073">
    <property type="entry name" value="PRK00913.1-2"/>
    <property type="match status" value="1"/>
</dbReference>
<dbReference type="Proteomes" id="UP000177626">
    <property type="component" value="Unassembled WGS sequence"/>
</dbReference>
<evidence type="ECO:0000256" key="4">
    <source>
        <dbReference type="ARBA" id="ARBA00022438"/>
    </source>
</evidence>